<dbReference type="Gene3D" id="1.10.3480.20">
    <property type="match status" value="1"/>
</dbReference>
<dbReference type="GO" id="GO:0008270">
    <property type="term" value="F:zinc ion binding"/>
    <property type="evidence" value="ECO:0007669"/>
    <property type="project" value="TreeGrafter"/>
</dbReference>
<dbReference type="GO" id="GO:0005886">
    <property type="term" value="C:plasma membrane"/>
    <property type="evidence" value="ECO:0007669"/>
    <property type="project" value="TreeGrafter"/>
</dbReference>
<reference evidence="3" key="3">
    <citation type="submission" date="2025-09" db="UniProtKB">
        <authorList>
            <consortium name="Ensembl"/>
        </authorList>
    </citation>
    <scope>IDENTIFICATION</scope>
</reference>
<name>A0A4W5LNV5_9TELE</name>
<proteinExistence type="inferred from homology"/>
<dbReference type="PANTHER" id="PTHR11533">
    <property type="entry name" value="PROTEASE M1 ZINC METALLOPROTEASE"/>
    <property type="match status" value="1"/>
</dbReference>
<dbReference type="GO" id="GO:0006508">
    <property type="term" value="P:proteolysis"/>
    <property type="evidence" value="ECO:0007669"/>
    <property type="project" value="TreeGrafter"/>
</dbReference>
<dbReference type="GO" id="GO:0005615">
    <property type="term" value="C:extracellular space"/>
    <property type="evidence" value="ECO:0007669"/>
    <property type="project" value="TreeGrafter"/>
</dbReference>
<sequence length="59" mass="6828">MTTAGSEWVLANLQVSGYYRVNYDMDNWERLLNQLTTDHTVIPLINRAQIVDDAFNLAR</sequence>
<keyword evidence="4" id="KW-1185">Reference proteome</keyword>
<dbReference type="InterPro" id="IPR050344">
    <property type="entry name" value="Peptidase_M1_aminopeptidases"/>
</dbReference>
<evidence type="ECO:0000313" key="3">
    <source>
        <dbReference type="Ensembl" id="ENSHHUP00000027851.1"/>
    </source>
</evidence>
<dbReference type="PANTHER" id="PTHR11533:SF172">
    <property type="entry name" value="AMINOPEPTIDASE N"/>
    <property type="match status" value="1"/>
</dbReference>
<dbReference type="GeneTree" id="ENSGT00940000164605"/>
<comment type="similarity">
    <text evidence="1">Belongs to the peptidase M1 family.</text>
</comment>
<protein>
    <recommendedName>
        <fullName evidence="2">ERAP1-like C-terminal domain-containing protein</fullName>
    </recommendedName>
</protein>
<dbReference type="GO" id="GO:0042277">
    <property type="term" value="F:peptide binding"/>
    <property type="evidence" value="ECO:0007669"/>
    <property type="project" value="TreeGrafter"/>
</dbReference>
<evidence type="ECO:0000256" key="1">
    <source>
        <dbReference type="ARBA" id="ARBA00010136"/>
    </source>
</evidence>
<reference evidence="3" key="2">
    <citation type="submission" date="2025-08" db="UniProtKB">
        <authorList>
            <consortium name="Ensembl"/>
        </authorList>
    </citation>
    <scope>IDENTIFICATION</scope>
</reference>
<dbReference type="Proteomes" id="UP000314982">
    <property type="component" value="Unassembled WGS sequence"/>
</dbReference>
<dbReference type="Ensembl" id="ENSHHUT00000028968.1">
    <property type="protein sequence ID" value="ENSHHUP00000027851.1"/>
    <property type="gene ID" value="ENSHHUG00000017702.1"/>
</dbReference>
<dbReference type="GO" id="GO:0070006">
    <property type="term" value="F:metalloaminopeptidase activity"/>
    <property type="evidence" value="ECO:0007669"/>
    <property type="project" value="TreeGrafter"/>
</dbReference>
<dbReference type="Pfam" id="PF11838">
    <property type="entry name" value="ERAP1_C"/>
    <property type="match status" value="1"/>
</dbReference>
<accession>A0A4W5LNV5</accession>
<dbReference type="STRING" id="62062.ENSHHUP00000027851"/>
<reference evidence="4" key="1">
    <citation type="submission" date="2018-06" db="EMBL/GenBank/DDBJ databases">
        <title>Genome assembly of Danube salmon.</title>
        <authorList>
            <person name="Macqueen D.J."/>
            <person name="Gundappa M.K."/>
        </authorList>
    </citation>
    <scope>NUCLEOTIDE SEQUENCE [LARGE SCALE GENOMIC DNA]</scope>
</reference>
<feature type="domain" description="ERAP1-like C-terminal" evidence="2">
    <location>
        <begin position="8"/>
        <end position="59"/>
    </location>
</feature>
<dbReference type="GO" id="GO:0005737">
    <property type="term" value="C:cytoplasm"/>
    <property type="evidence" value="ECO:0007669"/>
    <property type="project" value="TreeGrafter"/>
</dbReference>
<dbReference type="InterPro" id="IPR024571">
    <property type="entry name" value="ERAP1-like_C_dom"/>
</dbReference>
<evidence type="ECO:0000313" key="4">
    <source>
        <dbReference type="Proteomes" id="UP000314982"/>
    </source>
</evidence>
<dbReference type="GO" id="GO:0043171">
    <property type="term" value="P:peptide catabolic process"/>
    <property type="evidence" value="ECO:0007669"/>
    <property type="project" value="TreeGrafter"/>
</dbReference>
<dbReference type="AlphaFoldDB" id="A0A4W5LNV5"/>
<organism evidence="3 4">
    <name type="scientific">Hucho hucho</name>
    <name type="common">huchen</name>
    <dbReference type="NCBI Taxonomy" id="62062"/>
    <lineage>
        <taxon>Eukaryota</taxon>
        <taxon>Metazoa</taxon>
        <taxon>Chordata</taxon>
        <taxon>Craniata</taxon>
        <taxon>Vertebrata</taxon>
        <taxon>Euteleostomi</taxon>
        <taxon>Actinopterygii</taxon>
        <taxon>Neopterygii</taxon>
        <taxon>Teleostei</taxon>
        <taxon>Protacanthopterygii</taxon>
        <taxon>Salmoniformes</taxon>
        <taxon>Salmonidae</taxon>
        <taxon>Salmoninae</taxon>
        <taxon>Hucho</taxon>
    </lineage>
</organism>
<evidence type="ECO:0000259" key="2">
    <source>
        <dbReference type="Pfam" id="PF11838"/>
    </source>
</evidence>